<dbReference type="Proteomes" id="UP000277580">
    <property type="component" value="Unassembled WGS sequence"/>
</dbReference>
<reference evidence="3 4" key="1">
    <citation type="journal article" date="2018" name="Nat. Ecol. Evol.">
        <title>Pezizomycetes genomes reveal the molecular basis of ectomycorrhizal truffle lifestyle.</title>
        <authorList>
            <person name="Murat C."/>
            <person name="Payen T."/>
            <person name="Noel B."/>
            <person name="Kuo A."/>
            <person name="Morin E."/>
            <person name="Chen J."/>
            <person name="Kohler A."/>
            <person name="Krizsan K."/>
            <person name="Balestrini R."/>
            <person name="Da Silva C."/>
            <person name="Montanini B."/>
            <person name="Hainaut M."/>
            <person name="Levati E."/>
            <person name="Barry K.W."/>
            <person name="Belfiori B."/>
            <person name="Cichocki N."/>
            <person name="Clum A."/>
            <person name="Dockter R.B."/>
            <person name="Fauchery L."/>
            <person name="Guy J."/>
            <person name="Iotti M."/>
            <person name="Le Tacon F."/>
            <person name="Lindquist E.A."/>
            <person name="Lipzen A."/>
            <person name="Malagnac F."/>
            <person name="Mello A."/>
            <person name="Molinier V."/>
            <person name="Miyauchi S."/>
            <person name="Poulain J."/>
            <person name="Riccioni C."/>
            <person name="Rubini A."/>
            <person name="Sitrit Y."/>
            <person name="Splivallo R."/>
            <person name="Traeger S."/>
            <person name="Wang M."/>
            <person name="Zifcakova L."/>
            <person name="Wipf D."/>
            <person name="Zambonelli A."/>
            <person name="Paolocci F."/>
            <person name="Nowrousian M."/>
            <person name="Ottonello S."/>
            <person name="Baldrian P."/>
            <person name="Spatafora J.W."/>
            <person name="Henrissat B."/>
            <person name="Nagy L.G."/>
            <person name="Aury J.M."/>
            <person name="Wincker P."/>
            <person name="Grigoriev I.V."/>
            <person name="Bonfante P."/>
            <person name="Martin F.M."/>
        </authorList>
    </citation>
    <scope>NUCLEOTIDE SEQUENCE [LARGE SCALE GENOMIC DNA]</scope>
    <source>
        <strain evidence="3 4">CCBAS932</strain>
    </source>
</reference>
<name>A0A3N4KUV8_9PEZI</name>
<keyword evidence="2" id="KW-1133">Transmembrane helix</keyword>
<keyword evidence="2" id="KW-0472">Membrane</keyword>
<accession>A0A3N4KUV8</accession>
<proteinExistence type="predicted"/>
<feature type="transmembrane region" description="Helical" evidence="2">
    <location>
        <begin position="290"/>
        <end position="308"/>
    </location>
</feature>
<keyword evidence="4" id="KW-1185">Reference proteome</keyword>
<organism evidence="3 4">
    <name type="scientific">Morchella conica CCBAS932</name>
    <dbReference type="NCBI Taxonomy" id="1392247"/>
    <lineage>
        <taxon>Eukaryota</taxon>
        <taxon>Fungi</taxon>
        <taxon>Dikarya</taxon>
        <taxon>Ascomycota</taxon>
        <taxon>Pezizomycotina</taxon>
        <taxon>Pezizomycetes</taxon>
        <taxon>Pezizales</taxon>
        <taxon>Morchellaceae</taxon>
        <taxon>Morchella</taxon>
    </lineage>
</organism>
<feature type="region of interest" description="Disordered" evidence="1">
    <location>
        <begin position="133"/>
        <end position="154"/>
    </location>
</feature>
<keyword evidence="2" id="KW-0812">Transmembrane</keyword>
<dbReference type="EMBL" id="ML119123">
    <property type="protein sequence ID" value="RPB13288.1"/>
    <property type="molecule type" value="Genomic_DNA"/>
</dbReference>
<protein>
    <submittedName>
        <fullName evidence="3">Uncharacterized protein</fullName>
    </submittedName>
</protein>
<feature type="transmembrane region" description="Helical" evidence="2">
    <location>
        <begin position="328"/>
        <end position="347"/>
    </location>
</feature>
<dbReference type="AlphaFoldDB" id="A0A3N4KUV8"/>
<feature type="compositionally biased region" description="Polar residues" evidence="1">
    <location>
        <begin position="140"/>
        <end position="154"/>
    </location>
</feature>
<gene>
    <name evidence="3" type="ORF">P167DRAFT_534995</name>
</gene>
<evidence type="ECO:0000256" key="2">
    <source>
        <dbReference type="SAM" id="Phobius"/>
    </source>
</evidence>
<sequence>MRGSSLICSSCSRAVGTRSLNRSIRQWSLLSPHTRVQHLVQTAPRSFRSPSTLPENGTRSSQILTGESLRSLASLEERIQKALHSTKSSPTESDVLLALQACKSYAGFRLQGSAQSSAASTPTSVLLSLDECQPAEPVNHSPSSRGASEQQTLGSTVNATGSGAIISSKSSSLKSLQSLTGLAYKIISHPDVFITPSILASYVSLQALIRDPSPIPAVFSLYANKSYTPPGSSKPRQPNPNQIKYAIPSHIASAALDVAIESRDMSICLDIIDTSYGAPAFMKAKLVRRAAPAAVAGCLAPFAIYALADTMAGYQDEVDHSLALKYAFSGLLAYVGFTGSIGMVALMTSNDQMVRVTWIVGTPLRYRWLREEEREALDKVAQAWGFSEPNKWGFEEGDEWELLRAVVNRKGMYLDNPALMEGME</sequence>
<evidence type="ECO:0000313" key="3">
    <source>
        <dbReference type="EMBL" id="RPB13288.1"/>
    </source>
</evidence>
<evidence type="ECO:0000313" key="4">
    <source>
        <dbReference type="Proteomes" id="UP000277580"/>
    </source>
</evidence>
<dbReference type="InParanoid" id="A0A3N4KUV8"/>
<dbReference type="OrthoDB" id="5360701at2759"/>
<evidence type="ECO:0000256" key="1">
    <source>
        <dbReference type="SAM" id="MobiDB-lite"/>
    </source>
</evidence>